<gene>
    <name evidence="1" type="ORF">EVAR_62908_1</name>
</gene>
<accession>A0A4C1Y9W1</accession>
<comment type="caution">
    <text evidence="1">The sequence shown here is derived from an EMBL/GenBank/DDBJ whole genome shotgun (WGS) entry which is preliminary data.</text>
</comment>
<protein>
    <submittedName>
        <fullName evidence="1">Uncharacterized protein</fullName>
    </submittedName>
</protein>
<name>A0A4C1Y9W1_EUMVA</name>
<evidence type="ECO:0000313" key="2">
    <source>
        <dbReference type="Proteomes" id="UP000299102"/>
    </source>
</evidence>
<dbReference type="EMBL" id="BGZK01001116">
    <property type="protein sequence ID" value="GBP71662.1"/>
    <property type="molecule type" value="Genomic_DNA"/>
</dbReference>
<dbReference type="AlphaFoldDB" id="A0A4C1Y9W1"/>
<proteinExistence type="predicted"/>
<dbReference type="Proteomes" id="UP000299102">
    <property type="component" value="Unassembled WGS sequence"/>
</dbReference>
<dbReference type="OrthoDB" id="5876240at2759"/>
<keyword evidence="2" id="KW-1185">Reference proteome</keyword>
<organism evidence="1 2">
    <name type="scientific">Eumeta variegata</name>
    <name type="common">Bagworm moth</name>
    <name type="synonym">Eumeta japonica</name>
    <dbReference type="NCBI Taxonomy" id="151549"/>
    <lineage>
        <taxon>Eukaryota</taxon>
        <taxon>Metazoa</taxon>
        <taxon>Ecdysozoa</taxon>
        <taxon>Arthropoda</taxon>
        <taxon>Hexapoda</taxon>
        <taxon>Insecta</taxon>
        <taxon>Pterygota</taxon>
        <taxon>Neoptera</taxon>
        <taxon>Endopterygota</taxon>
        <taxon>Lepidoptera</taxon>
        <taxon>Glossata</taxon>
        <taxon>Ditrysia</taxon>
        <taxon>Tineoidea</taxon>
        <taxon>Psychidae</taxon>
        <taxon>Oiketicinae</taxon>
        <taxon>Eumeta</taxon>
    </lineage>
</organism>
<evidence type="ECO:0000313" key="1">
    <source>
        <dbReference type="EMBL" id="GBP71662.1"/>
    </source>
</evidence>
<sequence length="85" mass="9359">MKWKDKRDILVLSTKHSVKLPTVKKKRGNVLCKPETIFHYSKGKSGCEPAWFQCHSGVWLIGDPRGSNSAVGFGSPVTCVAAMVQ</sequence>
<reference evidence="1 2" key="1">
    <citation type="journal article" date="2019" name="Commun. Biol.">
        <title>The bagworm genome reveals a unique fibroin gene that provides high tensile strength.</title>
        <authorList>
            <person name="Kono N."/>
            <person name="Nakamura H."/>
            <person name="Ohtoshi R."/>
            <person name="Tomita M."/>
            <person name="Numata K."/>
            <person name="Arakawa K."/>
        </authorList>
    </citation>
    <scope>NUCLEOTIDE SEQUENCE [LARGE SCALE GENOMIC DNA]</scope>
</reference>